<protein>
    <submittedName>
        <fullName evidence="1">Uncharacterized protein</fullName>
    </submittedName>
</protein>
<gene>
    <name evidence="1" type="ORF">SAMN05216217_104158</name>
</gene>
<evidence type="ECO:0000313" key="2">
    <source>
        <dbReference type="Proteomes" id="UP000243629"/>
    </source>
</evidence>
<dbReference type="EMBL" id="FOUI01000004">
    <property type="protein sequence ID" value="SFM39227.1"/>
    <property type="molecule type" value="Genomic_DNA"/>
</dbReference>
<keyword evidence="2" id="KW-1185">Reference proteome</keyword>
<name>A0A1I4QGT4_9GAMM</name>
<accession>A0A1I4QGT4</accession>
<evidence type="ECO:0000313" key="1">
    <source>
        <dbReference type="EMBL" id="SFM39227.1"/>
    </source>
</evidence>
<dbReference type="Proteomes" id="UP000243629">
    <property type="component" value="Unassembled WGS sequence"/>
</dbReference>
<proteinExistence type="predicted"/>
<reference evidence="2" key="1">
    <citation type="submission" date="2016-10" db="EMBL/GenBank/DDBJ databases">
        <authorList>
            <person name="Varghese N."/>
            <person name="Submissions S."/>
        </authorList>
    </citation>
    <scope>NUCLEOTIDE SEQUENCE [LARGE SCALE GENOMIC DNA]</scope>
    <source>
        <strain evidence="2">DSM 24213</strain>
    </source>
</reference>
<dbReference type="AlphaFoldDB" id="A0A1I4QGT4"/>
<sequence>MLGNRRNTEQIAIQLTTVCQILGAPRGQHQHLHVHTQTGIGFL</sequence>
<organism evidence="1 2">
    <name type="scientific">Halopseudomonas yangmingensis</name>
    <dbReference type="NCBI Taxonomy" id="1720063"/>
    <lineage>
        <taxon>Bacteria</taxon>
        <taxon>Pseudomonadati</taxon>
        <taxon>Pseudomonadota</taxon>
        <taxon>Gammaproteobacteria</taxon>
        <taxon>Pseudomonadales</taxon>
        <taxon>Pseudomonadaceae</taxon>
        <taxon>Halopseudomonas</taxon>
    </lineage>
</organism>